<dbReference type="InterPro" id="IPR036388">
    <property type="entry name" value="WH-like_DNA-bd_sf"/>
</dbReference>
<accession>A0A0F7FW48</accession>
<dbReference type="InterPro" id="IPR036390">
    <property type="entry name" value="WH_DNA-bd_sf"/>
</dbReference>
<evidence type="ECO:0000313" key="2">
    <source>
        <dbReference type="Proteomes" id="UP000034034"/>
    </source>
</evidence>
<dbReference type="PATRIC" id="fig|408015.6.peg.2837"/>
<evidence type="ECO:0000313" key="1">
    <source>
        <dbReference type="EMBL" id="AKG44184.1"/>
    </source>
</evidence>
<dbReference type="SUPFAM" id="SSF46785">
    <property type="entry name" value="Winged helix' DNA-binding domain"/>
    <property type="match status" value="1"/>
</dbReference>
<sequence length="151" mass="16195">MSDLRKYPTEELAAQPIGYWSTAVSRAVLGRIRAELSTEGLTQPHWWTLNHAAGDPGGWERGPLARKLLPFADPGTEFGPVFDDLVARGWLTESPGFTLTGAGEAGRLRARALLGAAHEQIHRGVPADEYAAAVNVLRRMAGNLGGVSDLP</sequence>
<dbReference type="AlphaFoldDB" id="A0A0F7FW48"/>
<proteinExistence type="predicted"/>
<dbReference type="KEGG" id="sxi:SXIM_28000"/>
<dbReference type="Gene3D" id="1.10.10.10">
    <property type="entry name" value="Winged helix-like DNA-binding domain superfamily/Winged helix DNA-binding domain"/>
    <property type="match status" value="1"/>
</dbReference>
<keyword evidence="2" id="KW-1185">Reference proteome</keyword>
<reference evidence="1" key="1">
    <citation type="submission" date="2019-08" db="EMBL/GenBank/DDBJ databases">
        <title>Complete genome sequence of a mangrove-derived Streptomyces xiamenensis.</title>
        <authorList>
            <person name="Xu J."/>
        </authorList>
    </citation>
    <scope>NUCLEOTIDE SEQUENCE</scope>
    <source>
        <strain evidence="1">318</strain>
    </source>
</reference>
<dbReference type="Proteomes" id="UP000034034">
    <property type="component" value="Chromosome"/>
</dbReference>
<gene>
    <name evidence="1" type="ORF">SXIM_28000</name>
</gene>
<dbReference type="EMBL" id="CP009922">
    <property type="protein sequence ID" value="AKG44184.1"/>
    <property type="molecule type" value="Genomic_DNA"/>
</dbReference>
<dbReference type="STRING" id="408015.SXIM_28000"/>
<dbReference type="HOGENOM" id="CLU_116754_0_0_11"/>
<dbReference type="RefSeq" id="WP_046724197.1">
    <property type="nucleotide sequence ID" value="NZ_CP009922.3"/>
</dbReference>
<name>A0A0F7FW48_9ACTN</name>
<organism evidence="1 2">
    <name type="scientific">Streptomyces xiamenensis</name>
    <dbReference type="NCBI Taxonomy" id="408015"/>
    <lineage>
        <taxon>Bacteria</taxon>
        <taxon>Bacillati</taxon>
        <taxon>Actinomycetota</taxon>
        <taxon>Actinomycetes</taxon>
        <taxon>Kitasatosporales</taxon>
        <taxon>Streptomycetaceae</taxon>
        <taxon>Streptomyces</taxon>
    </lineage>
</organism>
<protein>
    <submittedName>
        <fullName evidence="1">Regulator family</fullName>
    </submittedName>
</protein>